<evidence type="ECO:0000256" key="9">
    <source>
        <dbReference type="ARBA" id="ARBA00025772"/>
    </source>
</evidence>
<dbReference type="Pfam" id="PF12019">
    <property type="entry name" value="GspH"/>
    <property type="match status" value="1"/>
</dbReference>
<keyword evidence="8" id="KW-0472">Membrane</keyword>
<dbReference type="RefSeq" id="WP_061495617.1">
    <property type="nucleotide sequence ID" value="NZ_CP010951.1"/>
</dbReference>
<dbReference type="GO" id="GO:0005886">
    <property type="term" value="C:plasma membrane"/>
    <property type="evidence" value="ECO:0007669"/>
    <property type="project" value="UniProtKB-SubCell"/>
</dbReference>
<keyword evidence="11" id="KW-0732">Signal</keyword>
<evidence type="ECO:0000256" key="10">
    <source>
        <dbReference type="ARBA" id="ARBA00030775"/>
    </source>
</evidence>
<reference evidence="13 14" key="1">
    <citation type="journal article" date="2014" name="Int. J. Syst. Evol. Microbiol.">
        <title>Ramlibacter solisilvae sp. nov., isolated from forest soil, and emended description of the genus Ramlibacter.</title>
        <authorList>
            <person name="Lee H.J."/>
            <person name="Lee S.H."/>
            <person name="Lee S.S."/>
            <person name="Lee J.S."/>
            <person name="Kim Y."/>
            <person name="Kim S.C."/>
            <person name="Jeon C.O."/>
        </authorList>
    </citation>
    <scope>NUCLEOTIDE SEQUENCE [LARGE SCALE GENOMIC DNA]</scope>
    <source>
        <strain evidence="13 14">5-10</strain>
    </source>
</reference>
<evidence type="ECO:0000256" key="8">
    <source>
        <dbReference type="ARBA" id="ARBA00023136"/>
    </source>
</evidence>
<dbReference type="EMBL" id="CP010951">
    <property type="protein sequence ID" value="AMO21842.1"/>
    <property type="molecule type" value="Genomic_DNA"/>
</dbReference>
<evidence type="ECO:0000256" key="11">
    <source>
        <dbReference type="SAM" id="SignalP"/>
    </source>
</evidence>
<sequence>MKIKPALLVLSCAAAFTAFASATPPPAAAMLEAMKVSAASHSFASDLQFAHGEAMRRNSPVVLCKSVDGASCANAGAWSQGWIVFEDANGNGLRDGLEELIVRVPAFSRSLRFAGSMNAVRAISFGAGGGVQLAGARAAEATLTICSDAAGPVHGRQLTLASRGALRLEQGSAGCT</sequence>
<keyword evidence="6" id="KW-0812">Transmembrane</keyword>
<evidence type="ECO:0000313" key="14">
    <source>
        <dbReference type="Proteomes" id="UP000070433"/>
    </source>
</evidence>
<feature type="domain" description="General secretion pathway GspH" evidence="12">
    <location>
        <begin position="40"/>
        <end position="159"/>
    </location>
</feature>
<evidence type="ECO:0000256" key="2">
    <source>
        <dbReference type="ARBA" id="ARBA00021549"/>
    </source>
</evidence>
<feature type="signal peptide" evidence="11">
    <location>
        <begin position="1"/>
        <end position="20"/>
    </location>
</feature>
<comment type="subcellular location">
    <subcellularLocation>
        <location evidence="1">Cell inner membrane</location>
        <topology evidence="1">Single-pass membrane protein</topology>
    </subcellularLocation>
</comment>
<name>A0A127JUZ6_9BURK</name>
<dbReference type="GO" id="GO:0015628">
    <property type="term" value="P:protein secretion by the type II secretion system"/>
    <property type="evidence" value="ECO:0007669"/>
    <property type="project" value="InterPro"/>
</dbReference>
<feature type="chain" id="PRO_5007449752" description="Type II secretion system protein H" evidence="11">
    <location>
        <begin position="21"/>
        <end position="176"/>
    </location>
</feature>
<evidence type="ECO:0000313" key="13">
    <source>
        <dbReference type="EMBL" id="AMO21842.1"/>
    </source>
</evidence>
<evidence type="ECO:0000256" key="6">
    <source>
        <dbReference type="ARBA" id="ARBA00022692"/>
    </source>
</evidence>
<evidence type="ECO:0000256" key="5">
    <source>
        <dbReference type="ARBA" id="ARBA00022519"/>
    </source>
</evidence>
<dbReference type="InterPro" id="IPR045584">
    <property type="entry name" value="Pilin-like"/>
</dbReference>
<dbReference type="AlphaFoldDB" id="A0A127JUZ6"/>
<dbReference type="InterPro" id="IPR022346">
    <property type="entry name" value="T2SS_GspH"/>
</dbReference>
<organism evidence="13 14">
    <name type="scientific">Ramlibacter tataouinensis</name>
    <dbReference type="NCBI Taxonomy" id="94132"/>
    <lineage>
        <taxon>Bacteria</taxon>
        <taxon>Pseudomonadati</taxon>
        <taxon>Pseudomonadota</taxon>
        <taxon>Betaproteobacteria</taxon>
        <taxon>Burkholderiales</taxon>
        <taxon>Comamonadaceae</taxon>
        <taxon>Ramlibacter</taxon>
    </lineage>
</organism>
<evidence type="ECO:0000259" key="12">
    <source>
        <dbReference type="Pfam" id="PF12019"/>
    </source>
</evidence>
<evidence type="ECO:0000256" key="3">
    <source>
        <dbReference type="ARBA" id="ARBA00022475"/>
    </source>
</evidence>
<gene>
    <name evidence="13" type="ORF">UC35_01795</name>
</gene>
<proteinExistence type="inferred from homology"/>
<dbReference type="SUPFAM" id="SSF54523">
    <property type="entry name" value="Pili subunits"/>
    <property type="match status" value="1"/>
</dbReference>
<keyword evidence="5" id="KW-0997">Cell inner membrane</keyword>
<evidence type="ECO:0000256" key="7">
    <source>
        <dbReference type="ARBA" id="ARBA00022989"/>
    </source>
</evidence>
<keyword evidence="3" id="KW-1003">Cell membrane</keyword>
<comment type="similarity">
    <text evidence="9">Belongs to the GSP H family.</text>
</comment>
<evidence type="ECO:0000256" key="1">
    <source>
        <dbReference type="ARBA" id="ARBA00004377"/>
    </source>
</evidence>
<keyword evidence="4" id="KW-0488">Methylation</keyword>
<dbReference type="OrthoDB" id="8592199at2"/>
<dbReference type="Proteomes" id="UP000070433">
    <property type="component" value="Chromosome"/>
</dbReference>
<dbReference type="Gene3D" id="3.55.40.10">
    <property type="entry name" value="minor pseudopilin epsh domain"/>
    <property type="match status" value="1"/>
</dbReference>
<accession>A0A127JUZ6</accession>
<evidence type="ECO:0000256" key="4">
    <source>
        <dbReference type="ARBA" id="ARBA00022481"/>
    </source>
</evidence>
<protein>
    <recommendedName>
        <fullName evidence="2">Type II secretion system protein H</fullName>
    </recommendedName>
    <alternativeName>
        <fullName evidence="10">General secretion pathway protein H</fullName>
    </alternativeName>
</protein>
<keyword evidence="7" id="KW-1133">Transmembrane helix</keyword>
<dbReference type="GO" id="GO:0015627">
    <property type="term" value="C:type II protein secretion system complex"/>
    <property type="evidence" value="ECO:0007669"/>
    <property type="project" value="InterPro"/>
</dbReference>
<keyword evidence="14" id="KW-1185">Reference proteome</keyword>